<protein>
    <submittedName>
        <fullName evidence="2">Uncharacterized protein</fullName>
    </submittedName>
</protein>
<feature type="compositionally biased region" description="Polar residues" evidence="1">
    <location>
        <begin position="136"/>
        <end position="175"/>
    </location>
</feature>
<sequence length="401" mass="41214">ISVSTAVTSTEKRAATSSGPHVSAAAGGKGTGALSYTGAIVGARTHTFAAKLTAAPAHAPAPSAAPAPPPPADLKPRPPPPQTSGPSSSPGSGAAVGSAVSPQKTREASPGPVATPAPPHKPDDSDKQHRLPDRTVQLSPDNSSSWSANEETTPSTSTALHINTTPQATSRSGGQEYSLFKDVSGGAAVWGAAGDNHHNVEPPPPQVTHFNMVDASKAPGYRGGGGAGGGVSPCSRTSSHGSTPPPAYAQPSYHQPMPIGNHATHGNNVNTMDMSGLSRNGPIYQDNSRNGHNMMQQVSMSSGVNMSGAALGLGYVGVESVSRLNPRAPDFAQRHPLMQQKHNAQLFAGTSNAGNLSALLMSYQQQQAMPQSPKPMQHAPQQHHAYQVTSYTLSIPRLDIL</sequence>
<feature type="region of interest" description="Disordered" evidence="1">
    <location>
        <begin position="1"/>
        <end position="34"/>
    </location>
</feature>
<comment type="caution">
    <text evidence="2">The sequence shown here is derived from an EMBL/GenBank/DDBJ whole genome shotgun (WGS) entry which is preliminary data.</text>
</comment>
<feature type="region of interest" description="Disordered" evidence="1">
    <location>
        <begin position="215"/>
        <end position="268"/>
    </location>
</feature>
<feature type="non-terminal residue" evidence="2">
    <location>
        <position position="401"/>
    </location>
</feature>
<feature type="compositionally biased region" description="Low complexity" evidence="1">
    <location>
        <begin position="84"/>
        <end position="103"/>
    </location>
</feature>
<feature type="region of interest" description="Disordered" evidence="1">
    <location>
        <begin position="53"/>
        <end position="175"/>
    </location>
</feature>
<proteinExistence type="predicted"/>
<evidence type="ECO:0000256" key="1">
    <source>
        <dbReference type="SAM" id="MobiDB-lite"/>
    </source>
</evidence>
<dbReference type="AlphaFoldDB" id="A0A922SIT8"/>
<feature type="compositionally biased region" description="Basic and acidic residues" evidence="1">
    <location>
        <begin position="120"/>
        <end position="133"/>
    </location>
</feature>
<feature type="compositionally biased region" description="Polar residues" evidence="1">
    <location>
        <begin position="1"/>
        <end position="20"/>
    </location>
</feature>
<dbReference type="Proteomes" id="UP000814243">
    <property type="component" value="Unassembled WGS sequence"/>
</dbReference>
<feature type="compositionally biased region" description="Gly residues" evidence="1">
    <location>
        <begin position="221"/>
        <end position="231"/>
    </location>
</feature>
<feature type="compositionally biased region" description="Low complexity" evidence="1">
    <location>
        <begin position="53"/>
        <end position="62"/>
    </location>
</feature>
<evidence type="ECO:0000313" key="3">
    <source>
        <dbReference type="Proteomes" id="UP000814243"/>
    </source>
</evidence>
<accession>A0A922SIT8</accession>
<reference evidence="2" key="1">
    <citation type="journal article" date="2021" name="G3 (Bethesda)">
        <title>Genome and transcriptome analysis of the beet armyworm Spodoptera exigua reveals targets for pest control. .</title>
        <authorList>
            <person name="Simon S."/>
            <person name="Breeschoten T."/>
            <person name="Jansen H.J."/>
            <person name="Dirks R.P."/>
            <person name="Schranz M.E."/>
            <person name="Ros V.I.D."/>
        </authorList>
    </citation>
    <scope>NUCLEOTIDE SEQUENCE</scope>
    <source>
        <strain evidence="2">TB_SE_WUR_2020</strain>
    </source>
</reference>
<name>A0A922SIT8_SPOEX</name>
<organism evidence="2 3">
    <name type="scientific">Spodoptera exigua</name>
    <name type="common">Beet armyworm</name>
    <name type="synonym">Noctua fulgens</name>
    <dbReference type="NCBI Taxonomy" id="7107"/>
    <lineage>
        <taxon>Eukaryota</taxon>
        <taxon>Metazoa</taxon>
        <taxon>Ecdysozoa</taxon>
        <taxon>Arthropoda</taxon>
        <taxon>Hexapoda</taxon>
        <taxon>Insecta</taxon>
        <taxon>Pterygota</taxon>
        <taxon>Neoptera</taxon>
        <taxon>Endopterygota</taxon>
        <taxon>Lepidoptera</taxon>
        <taxon>Glossata</taxon>
        <taxon>Ditrysia</taxon>
        <taxon>Noctuoidea</taxon>
        <taxon>Noctuidae</taxon>
        <taxon>Amphipyrinae</taxon>
        <taxon>Spodoptera</taxon>
    </lineage>
</organism>
<dbReference type="EMBL" id="JACEFF010000350">
    <property type="protein sequence ID" value="KAH9639200.1"/>
    <property type="molecule type" value="Genomic_DNA"/>
</dbReference>
<gene>
    <name evidence="2" type="ORF">HF086_014064</name>
</gene>
<feature type="compositionally biased region" description="Pro residues" evidence="1">
    <location>
        <begin position="63"/>
        <end position="83"/>
    </location>
</feature>
<evidence type="ECO:0000313" key="2">
    <source>
        <dbReference type="EMBL" id="KAH9639200.1"/>
    </source>
</evidence>